<sequence length="38" mass="4407">MTTNTHESFKPAVDTVHKEAEPLRTVSDIIDFYKNRKS</sequence>
<accession>A0ABS4NKH7</accession>
<dbReference type="EMBL" id="JAGGLV010000002">
    <property type="protein sequence ID" value="MBP2110539.1"/>
    <property type="molecule type" value="Genomic_DNA"/>
</dbReference>
<dbReference type="Proteomes" id="UP000773462">
    <property type="component" value="Unassembled WGS sequence"/>
</dbReference>
<evidence type="ECO:0000313" key="1">
    <source>
        <dbReference type="EMBL" id="MBP2110539.1"/>
    </source>
</evidence>
<reference evidence="1 2" key="1">
    <citation type="submission" date="2021-03" db="EMBL/GenBank/DDBJ databases">
        <title>Genomic Encyclopedia of Type Strains, Phase IV (KMG-IV): sequencing the most valuable type-strain genomes for metagenomic binning, comparative biology and taxonomic classification.</title>
        <authorList>
            <person name="Goeker M."/>
        </authorList>
    </citation>
    <scope>NUCLEOTIDE SEQUENCE [LARGE SCALE GENOMIC DNA]</scope>
    <source>
        <strain evidence="1 2">DSM 101953</strain>
    </source>
</reference>
<evidence type="ECO:0000313" key="2">
    <source>
        <dbReference type="Proteomes" id="UP000773462"/>
    </source>
</evidence>
<keyword evidence="2" id="KW-1185">Reference proteome</keyword>
<gene>
    <name evidence="1" type="ORF">J2Z70_000679</name>
</gene>
<proteinExistence type="predicted"/>
<protein>
    <submittedName>
        <fullName evidence="1">Uncharacterized protein</fullName>
    </submittedName>
</protein>
<comment type="caution">
    <text evidence="1">The sequence shown here is derived from an EMBL/GenBank/DDBJ whole genome shotgun (WGS) entry which is preliminary data.</text>
</comment>
<name>A0ABS4NKH7_9BACL</name>
<organism evidence="1 2">
    <name type="scientific">Paenibacillus silagei</name>
    <dbReference type="NCBI Taxonomy" id="1670801"/>
    <lineage>
        <taxon>Bacteria</taxon>
        <taxon>Bacillati</taxon>
        <taxon>Bacillota</taxon>
        <taxon>Bacilli</taxon>
        <taxon>Bacillales</taxon>
        <taxon>Paenibacillaceae</taxon>
        <taxon>Paenibacillus</taxon>
    </lineage>
</organism>